<dbReference type="Proteomes" id="UP000626026">
    <property type="component" value="Unassembled WGS sequence"/>
</dbReference>
<name>A0ABR7RRL5_9PROT</name>
<proteinExistence type="predicted"/>
<gene>
    <name evidence="1" type="ORF">IBL26_19530</name>
</gene>
<dbReference type="RefSeq" id="WP_187786189.1">
    <property type="nucleotide sequence ID" value="NZ_JACTVA010000044.1"/>
</dbReference>
<evidence type="ECO:0000313" key="1">
    <source>
        <dbReference type="EMBL" id="MBC9209043.1"/>
    </source>
</evidence>
<evidence type="ECO:0000313" key="2">
    <source>
        <dbReference type="Proteomes" id="UP000626026"/>
    </source>
</evidence>
<accession>A0ABR7RRL5</accession>
<comment type="caution">
    <text evidence="1">The sequence shown here is derived from an EMBL/GenBank/DDBJ whole genome shotgun (WGS) entry which is preliminary data.</text>
</comment>
<dbReference type="Pfam" id="PF07309">
    <property type="entry name" value="FlaF"/>
    <property type="match status" value="1"/>
</dbReference>
<protein>
    <recommendedName>
        <fullName evidence="3">Flagellar protein FlaF</fullName>
    </recommendedName>
</protein>
<keyword evidence="2" id="KW-1185">Reference proteome</keyword>
<dbReference type="InterPro" id="IPR010845">
    <property type="entry name" value="FlaF"/>
</dbReference>
<reference evidence="1 2" key="1">
    <citation type="journal article" date="2013" name="Int. J. Syst. Evol. Microbiol.">
        <title>Roseomonas aerophila sp. nov., isolated from air.</title>
        <authorList>
            <person name="Kim S.J."/>
            <person name="Weon H.Y."/>
            <person name="Ahn J.H."/>
            <person name="Hong S.B."/>
            <person name="Seok S.J."/>
            <person name="Whang K.S."/>
            <person name="Kwon S.W."/>
        </authorList>
    </citation>
    <scope>NUCLEOTIDE SEQUENCE [LARGE SCALE GENOMIC DNA]</scope>
    <source>
        <strain evidence="1 2">NBRC 108923</strain>
    </source>
</reference>
<dbReference type="EMBL" id="JACTVA010000044">
    <property type="protein sequence ID" value="MBC9209043.1"/>
    <property type="molecule type" value="Genomic_DNA"/>
</dbReference>
<organism evidence="1 2">
    <name type="scientific">Teichococcus aerophilus</name>
    <dbReference type="NCBI Taxonomy" id="1224513"/>
    <lineage>
        <taxon>Bacteria</taxon>
        <taxon>Pseudomonadati</taxon>
        <taxon>Pseudomonadota</taxon>
        <taxon>Alphaproteobacteria</taxon>
        <taxon>Acetobacterales</taxon>
        <taxon>Roseomonadaceae</taxon>
        <taxon>Roseomonas</taxon>
    </lineage>
</organism>
<evidence type="ECO:0008006" key="3">
    <source>
        <dbReference type="Google" id="ProtNLM"/>
    </source>
</evidence>
<sequence>MRGLNADGSDTRMREAALFRAVSAHLRQVRPGHGVPALEMTDGQARQRALADARRLWLAVGAAVARPDCGLSESLRLSLSRLGLAVLKELRAPSPNLEMLINLNDQIADGLAPRYGWDAAMPLDEDGRPLET</sequence>